<dbReference type="STRING" id="78410.A0A0P7BL76"/>
<dbReference type="OrthoDB" id="3515175at2759"/>
<comment type="caution">
    <text evidence="1">The sequence shown here is derived from an EMBL/GenBank/DDBJ whole genome shotgun (WGS) entry which is preliminary data.</text>
</comment>
<dbReference type="AlphaFoldDB" id="A0A0P7BL76"/>
<protein>
    <submittedName>
        <fullName evidence="1">Uncharacterized protein</fullName>
    </submittedName>
</protein>
<dbReference type="Proteomes" id="UP000050424">
    <property type="component" value="Unassembled WGS sequence"/>
</dbReference>
<evidence type="ECO:0000313" key="1">
    <source>
        <dbReference type="EMBL" id="KPM40833.1"/>
    </source>
</evidence>
<keyword evidence="2" id="KW-1185">Reference proteome</keyword>
<proteinExistence type="predicted"/>
<accession>A0A0P7BL76</accession>
<name>A0A0P7BL76_9HYPO</name>
<dbReference type="EMBL" id="LKCW01000075">
    <property type="protein sequence ID" value="KPM40833.1"/>
    <property type="molecule type" value="Genomic_DNA"/>
</dbReference>
<gene>
    <name evidence="1" type="ORF">AK830_g5719</name>
</gene>
<sequence>MANYQVLIIARIGQSYRCLAGVNYAEEYLDETLWTCRRVLCVFSDANNRLALKQELALAADFFNNEDKRTRDSSRSSDPYHTSDGVPCPFPFVTTCLLLGAAYNHNLLARKAKELPYDTWFDAIENSRNITVLDITVLEKVAYGLLTYIPPFDGHHKRFVGPLTGWEYCLRHNPEEHWSTIQKNNVILDLERFQLIRNTFLRGICFRRLHQAVSYSTDEQMPLDIQSSQPRPLISLRDQAAAKLFAHILSATEFDMSLIDPVRNIPGFQRMVKEYLLANPNDVGLTPTSGYLLQMAFAGDTRFEWHVFPNLSSEVLKVAFHGDILSKVSEISLPPPSAPDTPHEFIRALSTLASLNTLQILDHPARTDETMSLELYKSLAMLAPNLVKKKLVLSGLYSCGLREKRWLPQ</sequence>
<reference evidence="1 2" key="1">
    <citation type="submission" date="2015-09" db="EMBL/GenBank/DDBJ databases">
        <title>Draft genome of a European isolate of the apple canker pathogen Neonectria ditissima.</title>
        <authorList>
            <person name="Gomez-Cortecero A."/>
            <person name="Harrison R.J."/>
            <person name="Armitage A.D."/>
        </authorList>
    </citation>
    <scope>NUCLEOTIDE SEQUENCE [LARGE SCALE GENOMIC DNA]</scope>
    <source>
        <strain evidence="1 2">R09/05</strain>
    </source>
</reference>
<evidence type="ECO:0000313" key="2">
    <source>
        <dbReference type="Proteomes" id="UP000050424"/>
    </source>
</evidence>
<organism evidence="1 2">
    <name type="scientific">Neonectria ditissima</name>
    <dbReference type="NCBI Taxonomy" id="78410"/>
    <lineage>
        <taxon>Eukaryota</taxon>
        <taxon>Fungi</taxon>
        <taxon>Dikarya</taxon>
        <taxon>Ascomycota</taxon>
        <taxon>Pezizomycotina</taxon>
        <taxon>Sordariomycetes</taxon>
        <taxon>Hypocreomycetidae</taxon>
        <taxon>Hypocreales</taxon>
        <taxon>Nectriaceae</taxon>
        <taxon>Neonectria</taxon>
    </lineage>
</organism>